<keyword evidence="2" id="KW-1185">Reference proteome</keyword>
<name>A0ABU9TV94_9GAMM</name>
<dbReference type="Proteomes" id="UP001449225">
    <property type="component" value="Unassembled WGS sequence"/>
</dbReference>
<proteinExistence type="predicted"/>
<dbReference type="RefSeq" id="WP_342854912.1">
    <property type="nucleotide sequence ID" value="NZ_JBBMRA010000017.1"/>
</dbReference>
<dbReference type="Pfam" id="PF12915">
    <property type="entry name" value="DUF3833"/>
    <property type="match status" value="1"/>
</dbReference>
<gene>
    <name evidence="1" type="ORF">WNY58_14720</name>
</gene>
<accession>A0ABU9TV94</accession>
<dbReference type="PROSITE" id="PS51257">
    <property type="entry name" value="PROKAR_LIPOPROTEIN"/>
    <property type="match status" value="1"/>
</dbReference>
<evidence type="ECO:0000313" key="2">
    <source>
        <dbReference type="Proteomes" id="UP001449225"/>
    </source>
</evidence>
<protein>
    <submittedName>
        <fullName evidence="1">DUF3833 domain-containing protein</fullName>
    </submittedName>
</protein>
<evidence type="ECO:0000313" key="1">
    <source>
        <dbReference type="EMBL" id="MEM5537640.1"/>
    </source>
</evidence>
<comment type="caution">
    <text evidence="1">The sequence shown here is derived from an EMBL/GenBank/DDBJ whole genome shotgun (WGS) entry which is preliminary data.</text>
</comment>
<sequence>MKIYLIKVISMVFLPFLTGCTVNIDQYVDEKPELDLREFFQGHLEAYGIVQDYKGKVSRRFRADILGQWEGDKGVIDERFFFADGEETHRCWQLNRAGNRYVGTAGDVVGEAEGVVAGNALNWKYALSVPVKDKVWRLKLNDWMYLVDDKNLINRAKMYKFGVEVGQITLYIRKVSSVPHRPLSTGCAVL</sequence>
<reference evidence="1 2" key="1">
    <citation type="submission" date="2024-03" db="EMBL/GenBank/DDBJ databases">
        <title>Community enrichment and isolation of bacterial strains for fucoidan degradation.</title>
        <authorList>
            <person name="Sichert A."/>
        </authorList>
    </citation>
    <scope>NUCLEOTIDE SEQUENCE [LARGE SCALE GENOMIC DNA]</scope>
    <source>
        <strain evidence="1 2">AS76</strain>
    </source>
</reference>
<organism evidence="1 2">
    <name type="scientific">Neptuniibacter pectenicola</name>
    <dbReference type="NCBI Taxonomy" id="1806669"/>
    <lineage>
        <taxon>Bacteria</taxon>
        <taxon>Pseudomonadati</taxon>
        <taxon>Pseudomonadota</taxon>
        <taxon>Gammaproteobacteria</taxon>
        <taxon>Oceanospirillales</taxon>
        <taxon>Oceanospirillaceae</taxon>
        <taxon>Neptuniibacter</taxon>
    </lineage>
</organism>
<dbReference type="InterPro" id="IPR024409">
    <property type="entry name" value="DUF3833"/>
</dbReference>
<dbReference type="EMBL" id="JBBMRA010000017">
    <property type="protein sequence ID" value="MEM5537640.1"/>
    <property type="molecule type" value="Genomic_DNA"/>
</dbReference>